<name>A0ACC1QP09_9HYPO</name>
<dbReference type="Proteomes" id="UP001148737">
    <property type="component" value="Unassembled WGS sequence"/>
</dbReference>
<gene>
    <name evidence="1" type="ORF">NLG97_g6706</name>
</gene>
<comment type="caution">
    <text evidence="1">The sequence shown here is derived from an EMBL/GenBank/DDBJ whole genome shotgun (WGS) entry which is preliminary data.</text>
</comment>
<keyword evidence="2" id="KW-1185">Reference proteome</keyword>
<accession>A0ACC1QP09</accession>
<organism evidence="1 2">
    <name type="scientific">Lecanicillium saksenae</name>
    <dbReference type="NCBI Taxonomy" id="468837"/>
    <lineage>
        <taxon>Eukaryota</taxon>
        <taxon>Fungi</taxon>
        <taxon>Dikarya</taxon>
        <taxon>Ascomycota</taxon>
        <taxon>Pezizomycotina</taxon>
        <taxon>Sordariomycetes</taxon>
        <taxon>Hypocreomycetidae</taxon>
        <taxon>Hypocreales</taxon>
        <taxon>Cordycipitaceae</taxon>
        <taxon>Lecanicillium</taxon>
    </lineage>
</organism>
<sequence length="262" mass="28962">MLTYITMHLSTGILSAALAVVASAEVAFYGTQGDSGDYVTCASDDISDAKLIETLGEPYQNELEDGKTYFQDLGANATCISANDDDDGMKRRVASPSKLDARADDRVTCSKYTGQCRDQYQSATNSCDDGYTKQLFSLDGHLPDTWCVRDCEAVDRKSCRGEQCNYSTELCNRPGSALKHCSEALSECRGQPVAMPEDRFTGKILHDNFAFFGSYCKSRRLTCVSYKDGACSVNEDLIREYKEHARKQNYGNSFASFGKPRQ</sequence>
<proteinExistence type="predicted"/>
<evidence type="ECO:0000313" key="1">
    <source>
        <dbReference type="EMBL" id="KAJ3486004.1"/>
    </source>
</evidence>
<dbReference type="EMBL" id="JANAKD010000927">
    <property type="protein sequence ID" value="KAJ3486004.1"/>
    <property type="molecule type" value="Genomic_DNA"/>
</dbReference>
<evidence type="ECO:0000313" key="2">
    <source>
        <dbReference type="Proteomes" id="UP001148737"/>
    </source>
</evidence>
<reference evidence="1" key="1">
    <citation type="submission" date="2022-07" db="EMBL/GenBank/DDBJ databases">
        <title>Genome Sequence of Lecanicillium saksenae.</title>
        <authorList>
            <person name="Buettner E."/>
        </authorList>
    </citation>
    <scope>NUCLEOTIDE SEQUENCE</scope>
    <source>
        <strain evidence="1">VT-O1</strain>
    </source>
</reference>
<protein>
    <submittedName>
        <fullName evidence="1">Uncharacterized protein</fullName>
    </submittedName>
</protein>